<dbReference type="Pfam" id="PF06839">
    <property type="entry name" value="Zn_ribbon_GRF"/>
    <property type="match status" value="1"/>
</dbReference>
<protein>
    <recommendedName>
        <fullName evidence="6">GRF-type domain-containing protein</fullName>
    </recommendedName>
</protein>
<feature type="domain" description="GRF-type" evidence="6">
    <location>
        <begin position="12"/>
        <end position="53"/>
    </location>
</feature>
<name>A0ABU6Q9M5_9FABA</name>
<evidence type="ECO:0000256" key="2">
    <source>
        <dbReference type="ARBA" id="ARBA00022771"/>
    </source>
</evidence>
<keyword evidence="8" id="KW-1185">Reference proteome</keyword>
<dbReference type="EMBL" id="JASCZI010000076">
    <property type="protein sequence ID" value="MED6108290.1"/>
    <property type="molecule type" value="Genomic_DNA"/>
</dbReference>
<feature type="transmembrane region" description="Helical" evidence="5">
    <location>
        <begin position="98"/>
        <end position="115"/>
    </location>
</feature>
<keyword evidence="2 4" id="KW-0863">Zinc-finger</keyword>
<reference evidence="7 8" key="1">
    <citation type="journal article" date="2023" name="Plants (Basel)">
        <title>Bridging the Gap: Combining Genomics and Transcriptomics Approaches to Understand Stylosanthes scabra, an Orphan Legume from the Brazilian Caatinga.</title>
        <authorList>
            <person name="Ferreira-Neto J.R.C."/>
            <person name="da Silva M.D."/>
            <person name="Binneck E."/>
            <person name="de Melo N.F."/>
            <person name="da Silva R.H."/>
            <person name="de Melo A.L.T.M."/>
            <person name="Pandolfi V."/>
            <person name="Bustamante F.O."/>
            <person name="Brasileiro-Vidal A.C."/>
            <person name="Benko-Iseppon A.M."/>
        </authorList>
    </citation>
    <scope>NUCLEOTIDE SEQUENCE [LARGE SCALE GENOMIC DNA]</scope>
    <source>
        <tissue evidence="7">Leaves</tissue>
    </source>
</reference>
<keyword evidence="5" id="KW-0472">Membrane</keyword>
<keyword evidence="1" id="KW-0479">Metal-binding</keyword>
<evidence type="ECO:0000256" key="1">
    <source>
        <dbReference type="ARBA" id="ARBA00022723"/>
    </source>
</evidence>
<evidence type="ECO:0000256" key="5">
    <source>
        <dbReference type="SAM" id="Phobius"/>
    </source>
</evidence>
<organism evidence="7 8">
    <name type="scientific">Stylosanthes scabra</name>
    <dbReference type="NCBI Taxonomy" id="79078"/>
    <lineage>
        <taxon>Eukaryota</taxon>
        <taxon>Viridiplantae</taxon>
        <taxon>Streptophyta</taxon>
        <taxon>Embryophyta</taxon>
        <taxon>Tracheophyta</taxon>
        <taxon>Spermatophyta</taxon>
        <taxon>Magnoliopsida</taxon>
        <taxon>eudicotyledons</taxon>
        <taxon>Gunneridae</taxon>
        <taxon>Pentapetalae</taxon>
        <taxon>rosids</taxon>
        <taxon>fabids</taxon>
        <taxon>Fabales</taxon>
        <taxon>Fabaceae</taxon>
        <taxon>Papilionoideae</taxon>
        <taxon>50 kb inversion clade</taxon>
        <taxon>dalbergioids sensu lato</taxon>
        <taxon>Dalbergieae</taxon>
        <taxon>Pterocarpus clade</taxon>
        <taxon>Stylosanthes</taxon>
    </lineage>
</organism>
<sequence length="138" mass="16041">MRKQEKNLTRRCFCGQIVVLLQSGTLNNPGRWFLRCPMWKTMDCKYFVWVDEIDGGWEGLARALVGTAYEKTSVIGEDNKDVAQLGGMREIDMKMRKIVGKIKSIRLWVIVNFFLPTVMYRDQYYAIDGEVETRVPHA</sequence>
<proteinExistence type="predicted"/>
<dbReference type="PROSITE" id="PS51999">
    <property type="entry name" value="ZF_GRF"/>
    <property type="match status" value="1"/>
</dbReference>
<accession>A0ABU6Q9M5</accession>
<keyword evidence="3" id="KW-0862">Zinc</keyword>
<dbReference type="Proteomes" id="UP001341840">
    <property type="component" value="Unassembled WGS sequence"/>
</dbReference>
<evidence type="ECO:0000313" key="8">
    <source>
        <dbReference type="Proteomes" id="UP001341840"/>
    </source>
</evidence>
<evidence type="ECO:0000313" key="7">
    <source>
        <dbReference type="EMBL" id="MED6108290.1"/>
    </source>
</evidence>
<evidence type="ECO:0000256" key="3">
    <source>
        <dbReference type="ARBA" id="ARBA00022833"/>
    </source>
</evidence>
<evidence type="ECO:0000256" key="4">
    <source>
        <dbReference type="PROSITE-ProRule" id="PRU01343"/>
    </source>
</evidence>
<keyword evidence="5" id="KW-1133">Transmembrane helix</keyword>
<gene>
    <name evidence="7" type="ORF">PIB30_022420</name>
</gene>
<comment type="caution">
    <text evidence="7">The sequence shown here is derived from an EMBL/GenBank/DDBJ whole genome shotgun (WGS) entry which is preliminary data.</text>
</comment>
<keyword evidence="5" id="KW-0812">Transmembrane</keyword>
<dbReference type="InterPro" id="IPR010666">
    <property type="entry name" value="Znf_GRF"/>
</dbReference>
<evidence type="ECO:0000259" key="6">
    <source>
        <dbReference type="PROSITE" id="PS51999"/>
    </source>
</evidence>